<sequence length="114" mass="13238">MTVSAFMEKLRNDPQEISFKDTMAVIEDHYLFEPVRFTNGRLVNEAGQNSGSCKLFFFAKLHNLNKAEALSCFGDYYRQDVLENPHGEDHQNIRNFMRTGWEGISFEKNALIKK</sequence>
<dbReference type="InterPro" id="IPR038604">
    <property type="entry name" value="HopJ_sf"/>
</dbReference>
<dbReference type="InterPro" id="IPR014984">
    <property type="entry name" value="HopJ"/>
</dbReference>
<dbReference type="Gene3D" id="3.20.160.10">
    <property type="entry name" value="vpa0580 domain like"/>
    <property type="match status" value="1"/>
</dbReference>
<dbReference type="EMBL" id="JBEWYP010000002">
    <property type="protein sequence ID" value="MET7028742.1"/>
    <property type="molecule type" value="Genomic_DNA"/>
</dbReference>
<proteinExistence type="predicted"/>
<evidence type="ECO:0000313" key="1">
    <source>
        <dbReference type="EMBL" id="MET7028742.1"/>
    </source>
</evidence>
<accession>A0ABV2TV26</accession>
<organism evidence="1 2">
    <name type="scientific">Sediminicola luteus</name>
    <dbReference type="NCBI Taxonomy" id="319238"/>
    <lineage>
        <taxon>Bacteria</taxon>
        <taxon>Pseudomonadati</taxon>
        <taxon>Bacteroidota</taxon>
        <taxon>Flavobacteriia</taxon>
        <taxon>Flavobacteriales</taxon>
        <taxon>Flavobacteriaceae</taxon>
        <taxon>Sediminicola</taxon>
    </lineage>
</organism>
<dbReference type="Pfam" id="PF08888">
    <property type="entry name" value="HopJ"/>
    <property type="match status" value="1"/>
</dbReference>
<gene>
    <name evidence="1" type="ORF">ABXZ32_05020</name>
</gene>
<name>A0ABV2TV26_9FLAO</name>
<keyword evidence="2" id="KW-1185">Reference proteome</keyword>
<protein>
    <submittedName>
        <fullName evidence="1">HopJ type III effector protein</fullName>
    </submittedName>
</protein>
<evidence type="ECO:0000313" key="2">
    <source>
        <dbReference type="Proteomes" id="UP001549773"/>
    </source>
</evidence>
<comment type="caution">
    <text evidence="1">The sequence shown here is derived from an EMBL/GenBank/DDBJ whole genome shotgun (WGS) entry which is preliminary data.</text>
</comment>
<dbReference type="Proteomes" id="UP001549773">
    <property type="component" value="Unassembled WGS sequence"/>
</dbReference>
<reference evidence="1 2" key="1">
    <citation type="submission" date="2024-07" db="EMBL/GenBank/DDBJ databases">
        <title>The genome sequence of type strain Sediminicola luteus GDMCC 1.2596T.</title>
        <authorList>
            <person name="Liu Y."/>
        </authorList>
    </citation>
    <scope>NUCLEOTIDE SEQUENCE [LARGE SCALE GENOMIC DNA]</scope>
    <source>
        <strain evidence="1 2">GDMCC 1.2596</strain>
    </source>
</reference>
<dbReference type="RefSeq" id="WP_354617575.1">
    <property type="nucleotide sequence ID" value="NZ_JBEWYP010000002.1"/>
</dbReference>